<name>A0A1A8YNI1_PLAOA</name>
<protein>
    <submittedName>
        <fullName evidence="2">Uncharacterized protein</fullName>
    </submittedName>
</protein>
<gene>
    <name evidence="2" type="ORF">POVWA2_012940</name>
</gene>
<proteinExistence type="predicted"/>
<reference evidence="3" key="1">
    <citation type="submission" date="2016-05" db="EMBL/GenBank/DDBJ databases">
        <authorList>
            <person name="Naeem Raeece"/>
        </authorList>
    </citation>
    <scope>NUCLEOTIDE SEQUENCE [LARGE SCALE GENOMIC DNA]</scope>
</reference>
<evidence type="ECO:0000313" key="2">
    <source>
        <dbReference type="EMBL" id="SBT33087.1"/>
    </source>
</evidence>
<dbReference type="EMBL" id="FLRE01000051">
    <property type="protein sequence ID" value="SBT33087.1"/>
    <property type="molecule type" value="Genomic_DNA"/>
</dbReference>
<evidence type="ECO:0000256" key="1">
    <source>
        <dbReference type="SAM" id="MobiDB-lite"/>
    </source>
</evidence>
<accession>A0A1A8YNI1</accession>
<dbReference type="Proteomes" id="UP000078550">
    <property type="component" value="Unassembled WGS sequence"/>
</dbReference>
<feature type="compositionally biased region" description="Basic and acidic residues" evidence="1">
    <location>
        <begin position="232"/>
        <end position="244"/>
    </location>
</feature>
<sequence length="253" mass="28965">MKGHSCMHLLENIFTHTFECIMRDDMGKKVDCCNLEGRKSHLKDGEEHKNSKSVSNILSMFNTAHKNIPTYEYEHLLKQVITDSNNLTIRKKDKNEKKSSRCSDEKTVENIHHKILPCDESQTKEIQKQSKGKEHEEDYNNARSINTLCLLPSNTNTKSFISNKNFYLVKERNASKKGYHVIVGENKRDGSKSEERRKKKIKVSGTMGVGRNSEDSSISTDNEDDTRGANMKNEDNFAKKEKQLHSISSPILS</sequence>
<evidence type="ECO:0000313" key="3">
    <source>
        <dbReference type="Proteomes" id="UP000078550"/>
    </source>
</evidence>
<feature type="compositionally biased region" description="Basic and acidic residues" evidence="1">
    <location>
        <begin position="185"/>
        <end position="196"/>
    </location>
</feature>
<organism evidence="2 3">
    <name type="scientific">Plasmodium ovale wallikeri</name>
    <dbReference type="NCBI Taxonomy" id="864142"/>
    <lineage>
        <taxon>Eukaryota</taxon>
        <taxon>Sar</taxon>
        <taxon>Alveolata</taxon>
        <taxon>Apicomplexa</taxon>
        <taxon>Aconoidasida</taxon>
        <taxon>Haemosporida</taxon>
        <taxon>Plasmodiidae</taxon>
        <taxon>Plasmodium</taxon>
        <taxon>Plasmodium (Plasmodium)</taxon>
    </lineage>
</organism>
<feature type="region of interest" description="Disordered" evidence="1">
    <location>
        <begin position="184"/>
        <end position="253"/>
    </location>
</feature>
<dbReference type="AlphaFoldDB" id="A0A1A8YNI1"/>